<evidence type="ECO:0000313" key="3">
    <source>
        <dbReference type="EMBL" id="QLG70248.1"/>
    </source>
</evidence>
<dbReference type="EMBL" id="CP058604">
    <property type="protein sequence ID" value="QLG70248.1"/>
    <property type="molecule type" value="Genomic_DNA"/>
</dbReference>
<protein>
    <recommendedName>
        <fullName evidence="2">CCZ1/INTU/HSP4 first Longin domain-containing protein</fullName>
    </recommendedName>
</protein>
<dbReference type="InterPro" id="IPR043987">
    <property type="entry name" value="CCZ1/INTU/HSP4_longin_1"/>
</dbReference>
<name>A0A7H9AV98_ZYGMR</name>
<dbReference type="GO" id="GO:0035658">
    <property type="term" value="C:Mon1-Ccz1 complex"/>
    <property type="evidence" value="ECO:0007669"/>
    <property type="project" value="InterPro"/>
</dbReference>
<dbReference type="Pfam" id="PF19031">
    <property type="entry name" value="Intu_longin_1"/>
    <property type="match status" value="1"/>
</dbReference>
<sequence>MMLQYVTVFDPSRSTNEEDIHKQLLLYHSFTGSETTLQDKLSKIGVIQGIWSLTDSLNDGEKSCEKVIDLDAGVILTIKVESKFFICMSIARNESELAIPHQLYMSQMWYCYYFFTLNYGKLKNIEDTRKLTASLNEHFVSFWNDIVLRPEVIARRGITGLWPHSCKIAELEFNAEEESWESMVKQSILLETDSYLGIKDILVYHLPSQNSVVEHKKQIKLGYKTYGLVRHFSPDLEITNELSNWIYHKHAVYDFLSSHVLAGAAHYKEAFEGLDTSHESNNDFTTEAQSTGTQQSQTDFQLNLQKQGKVLLHNLTLPFTFAYDAVQEVSYTAGISKSMSLFMDYVPKWRKSGSDNPFTDDIDDSNNTNSRYGFLISPLCSQMLPTSYKVKSVKYYDKDTGDRKEYHLLFWYYGDVLAVIVCEPNFSKIWDTQYLQDLSYKLRLSMECFYRTAFKNPEIQGKENKKESFSYVVLKKDDKTIKSSLSPSHDISLQNDSVTPLELVVNGVDQLFGAANTHYYDDSGIRIRGLDMMGGIFGNKNTNKTEGSNNSRDLTNIYEKTYENFVDGLPQDKKWDLQLQILAFLKSFENSQKTRNIIEERLLKLNNGILCYIKENDDNLTVVLKNWYENEESYKSSKSLFMSLGVDVYNWWNSLSQ</sequence>
<comment type="similarity">
    <text evidence="1">Belongs to the CCZ1 family.</text>
</comment>
<accession>A0A7H9AV98</accession>
<evidence type="ECO:0000256" key="1">
    <source>
        <dbReference type="ARBA" id="ARBA00005352"/>
    </source>
</evidence>
<dbReference type="OrthoDB" id="240546at2759"/>
<reference evidence="3 4" key="1">
    <citation type="submission" date="2020-07" db="EMBL/GenBank/DDBJ databases">
        <title>The yeast mating-type switching endonuclease HO is a domesticated member of an unorthodox homing genetic element family.</title>
        <authorList>
            <person name="Coughlan A.Y."/>
            <person name="Lombardi L."/>
            <person name="Braun-Galleani S."/>
            <person name="Martos A.R."/>
            <person name="Galeote V."/>
            <person name="Bigey F."/>
            <person name="Dequin S."/>
            <person name="Byrne K.P."/>
            <person name="Wolfe K.H."/>
        </authorList>
    </citation>
    <scope>NUCLEOTIDE SEQUENCE [LARGE SCALE GENOMIC DNA]</scope>
    <source>
        <strain evidence="3 4">NRRL Y-6702</strain>
    </source>
</reference>
<evidence type="ECO:0000259" key="2">
    <source>
        <dbReference type="Pfam" id="PF19031"/>
    </source>
</evidence>
<organism evidence="3 4">
    <name type="scientific">Zygotorulaspora mrakii</name>
    <name type="common">Zygosaccharomyces mrakii</name>
    <dbReference type="NCBI Taxonomy" id="42260"/>
    <lineage>
        <taxon>Eukaryota</taxon>
        <taxon>Fungi</taxon>
        <taxon>Dikarya</taxon>
        <taxon>Ascomycota</taxon>
        <taxon>Saccharomycotina</taxon>
        <taxon>Saccharomycetes</taxon>
        <taxon>Saccharomycetales</taxon>
        <taxon>Saccharomycetaceae</taxon>
        <taxon>Zygotorulaspora</taxon>
    </lineage>
</organism>
<dbReference type="PANTHER" id="PTHR13056">
    <property type="entry name" value="VACUOLAR FUSION PROTEIN CCZ1 HOMOLOG-RELATED"/>
    <property type="match status" value="1"/>
</dbReference>
<dbReference type="GeneID" id="59233884"/>
<dbReference type="AlphaFoldDB" id="A0A7H9AV98"/>
<dbReference type="Proteomes" id="UP000509704">
    <property type="component" value="Chromosome 1"/>
</dbReference>
<feature type="domain" description="CCZ1/INTU/HSP4 first Longin" evidence="2">
    <location>
        <begin position="3"/>
        <end position="120"/>
    </location>
</feature>
<dbReference type="KEGG" id="zmk:HG535_0A01860"/>
<keyword evidence="4" id="KW-1185">Reference proteome</keyword>
<proteinExistence type="inferred from homology"/>
<dbReference type="PANTHER" id="PTHR13056:SF0">
    <property type="entry name" value="VACUOLAR FUSION PROTEIN CCZ1 HOMOLOG-RELATED"/>
    <property type="match status" value="1"/>
</dbReference>
<gene>
    <name evidence="3" type="ORF">HG535_0A01860</name>
</gene>
<dbReference type="RefSeq" id="XP_037141976.1">
    <property type="nucleotide sequence ID" value="XM_037286081.1"/>
</dbReference>
<evidence type="ECO:0000313" key="4">
    <source>
        <dbReference type="Proteomes" id="UP000509704"/>
    </source>
</evidence>
<dbReference type="InterPro" id="IPR013176">
    <property type="entry name" value="Ccz1"/>
</dbReference>
<dbReference type="GO" id="GO:0016192">
    <property type="term" value="P:vesicle-mediated transport"/>
    <property type="evidence" value="ECO:0007669"/>
    <property type="project" value="InterPro"/>
</dbReference>